<dbReference type="RefSeq" id="WP_306835797.1">
    <property type="nucleotide sequence ID" value="NZ_JAUSRF010000009.1"/>
</dbReference>
<evidence type="ECO:0000313" key="2">
    <source>
        <dbReference type="EMBL" id="MDP9838178.1"/>
    </source>
</evidence>
<evidence type="ECO:0000313" key="3">
    <source>
        <dbReference type="Proteomes" id="UP001241472"/>
    </source>
</evidence>
<dbReference type="Pfam" id="PF09356">
    <property type="entry name" value="Phage_BR0599"/>
    <property type="match status" value="1"/>
</dbReference>
<dbReference type="Proteomes" id="UP001241472">
    <property type="component" value="Unassembled WGS sequence"/>
</dbReference>
<dbReference type="InterPro" id="IPR018964">
    <property type="entry name" value="Phage_phiJL001_Gp84_C"/>
</dbReference>
<dbReference type="InterPro" id="IPR011928">
    <property type="entry name" value="Phage_phiJL001_Gp84"/>
</dbReference>
<accession>A0ABT9PUN0</accession>
<gene>
    <name evidence="2" type="ORF">J2T09_002945</name>
</gene>
<evidence type="ECO:0000259" key="1">
    <source>
        <dbReference type="Pfam" id="PF09356"/>
    </source>
</evidence>
<protein>
    <submittedName>
        <fullName evidence="2">Phage protein (TIGR02218 family)</fullName>
    </submittedName>
</protein>
<sequence length="291" mass="31231">MKVLPAGLAAHLRGDVTTICHCWRVLRRDGVVLGFTDHDGDLVLDGTRFLASSGFSASEAETESGLSASAGTVAGGFSNDVIAEVDLAAGLYDGARVELLVVNWRAPDQFMRLNVREIGEVSRASGEFVAELRSLAHRLDQPQGRVYGRRCDASLGDGRCRVNLGAYRGEGTVVLVRDRSRLVVEGLQAFASGFFGQGVLRLEAGGELEIDAHVKNADGTAELSLWLPSEREIVVGEAFSVVAGCDKAFATCRQKFGNQLNFRGFPHVPGSDFAYSFADGERLHDGSPIFP</sequence>
<reference evidence="2 3" key="1">
    <citation type="submission" date="2023-07" db="EMBL/GenBank/DDBJ databases">
        <title>Sorghum-associated microbial communities from plants grown in Nebraska, USA.</title>
        <authorList>
            <person name="Schachtman D."/>
        </authorList>
    </citation>
    <scope>NUCLEOTIDE SEQUENCE [LARGE SCALE GENOMIC DNA]</scope>
    <source>
        <strain evidence="2 3">DS1307</strain>
    </source>
</reference>
<dbReference type="Pfam" id="PF09931">
    <property type="entry name" value="Phage_phiJL001_Gp84_N"/>
    <property type="match status" value="1"/>
</dbReference>
<organism evidence="2 3">
    <name type="scientific">Neorhizobium huautlense</name>
    <dbReference type="NCBI Taxonomy" id="67774"/>
    <lineage>
        <taxon>Bacteria</taxon>
        <taxon>Pseudomonadati</taxon>
        <taxon>Pseudomonadota</taxon>
        <taxon>Alphaproteobacteria</taxon>
        <taxon>Hyphomicrobiales</taxon>
        <taxon>Rhizobiaceae</taxon>
        <taxon>Rhizobium/Agrobacterium group</taxon>
        <taxon>Neorhizobium</taxon>
    </lineage>
</organism>
<feature type="domain" description="Bacteriophage phiJL001 Gp84 C-terminal" evidence="1">
    <location>
        <begin position="193"/>
        <end position="272"/>
    </location>
</feature>
<dbReference type="EMBL" id="JAUSRF010000009">
    <property type="protein sequence ID" value="MDP9838178.1"/>
    <property type="molecule type" value="Genomic_DNA"/>
</dbReference>
<name>A0ABT9PUN0_9HYPH</name>
<proteinExistence type="predicted"/>
<comment type="caution">
    <text evidence="2">The sequence shown here is derived from an EMBL/GenBank/DDBJ whole genome shotgun (WGS) entry which is preliminary data.</text>
</comment>
<keyword evidence="3" id="KW-1185">Reference proteome</keyword>
<dbReference type="NCBIfam" id="TIGR02218">
    <property type="entry name" value="phg_TIGR02218"/>
    <property type="match status" value="1"/>
</dbReference>